<dbReference type="PANTHER" id="PTHR34183:SF1">
    <property type="entry name" value="ENDOLYTIC PEPTIDOGLYCAN TRANSGLYCOSYLASE RLPA"/>
    <property type="match status" value="1"/>
</dbReference>
<feature type="domain" description="RlpA-like protein double-psi beta-barrel" evidence="5">
    <location>
        <begin position="38"/>
        <end position="126"/>
    </location>
</feature>
<dbReference type="InterPro" id="IPR009009">
    <property type="entry name" value="RlpA-like_DPBB"/>
</dbReference>
<evidence type="ECO:0000256" key="1">
    <source>
        <dbReference type="ARBA" id="ARBA00023239"/>
    </source>
</evidence>
<organism evidence="6 7">
    <name type="scientific">Chitinophaga alhagiae</name>
    <dbReference type="NCBI Taxonomy" id="2203219"/>
    <lineage>
        <taxon>Bacteria</taxon>
        <taxon>Pseudomonadati</taxon>
        <taxon>Bacteroidota</taxon>
        <taxon>Chitinophagia</taxon>
        <taxon>Chitinophagales</taxon>
        <taxon>Chitinophagaceae</taxon>
        <taxon>Chitinophaga</taxon>
    </lineage>
</organism>
<dbReference type="NCBIfam" id="TIGR00413">
    <property type="entry name" value="rlpA"/>
    <property type="match status" value="1"/>
</dbReference>
<dbReference type="Gene3D" id="2.40.40.10">
    <property type="entry name" value="RlpA-like domain"/>
    <property type="match status" value="1"/>
</dbReference>
<comment type="function">
    <text evidence="3">Lytic transglycosylase with a strong preference for naked glycan strands that lack stem peptides.</text>
</comment>
<dbReference type="EMBL" id="CP029600">
    <property type="protein sequence ID" value="AWO00424.1"/>
    <property type="molecule type" value="Genomic_DNA"/>
</dbReference>
<reference evidence="6 7" key="1">
    <citation type="submission" date="2018-05" db="EMBL/GenBank/DDBJ databases">
        <title>Chitinophaga sp. nov., isolated from rhizosphere soil of Alhagi.</title>
        <authorList>
            <person name="Liu Y."/>
        </authorList>
    </citation>
    <scope>NUCLEOTIDE SEQUENCE [LARGE SCALE GENOMIC DNA]</scope>
    <source>
        <strain evidence="6 7">T22</strain>
    </source>
</reference>
<evidence type="ECO:0000256" key="3">
    <source>
        <dbReference type="HAMAP-Rule" id="MF_02071"/>
    </source>
</evidence>
<keyword evidence="6" id="KW-0449">Lipoprotein</keyword>
<evidence type="ECO:0000313" key="6">
    <source>
        <dbReference type="EMBL" id="AWO00424.1"/>
    </source>
</evidence>
<protein>
    <recommendedName>
        <fullName evidence="3">Probable endolytic peptidoglycan transglycosylase RlpA</fullName>
        <ecNumber evidence="3">4.2.2.-</ecNumber>
    </recommendedName>
</protein>
<dbReference type="EC" id="4.2.2.-" evidence="3"/>
<dbReference type="HAMAP" id="MF_02071">
    <property type="entry name" value="RlpA"/>
    <property type="match status" value="1"/>
</dbReference>
<evidence type="ECO:0000256" key="2">
    <source>
        <dbReference type="ARBA" id="ARBA00023316"/>
    </source>
</evidence>
<comment type="similarity">
    <text evidence="3 4">Belongs to the RlpA family.</text>
</comment>
<accession>A0ABM6W931</accession>
<feature type="signal peptide" evidence="3">
    <location>
        <begin position="1"/>
        <end position="29"/>
    </location>
</feature>
<dbReference type="CDD" id="cd22268">
    <property type="entry name" value="DPBB_RlpA-like"/>
    <property type="match status" value="1"/>
</dbReference>
<evidence type="ECO:0000313" key="7">
    <source>
        <dbReference type="Proteomes" id="UP000246099"/>
    </source>
</evidence>
<dbReference type="InterPro" id="IPR012997">
    <property type="entry name" value="RplA"/>
</dbReference>
<sequence precursor="true">MKIKVLNNVVKCVVAVLTVLALGTAPVLAQQRAKSPSTGVASYYAQKFHGRQTASGEIFDNTAMTAAHNSLPLGTLIKVTNLRNHRWVVVKVTDRLHHANRRIVDLTQAAAKKLGFIHWGLTRVKVEVVSGAFMNSLPMLDLELAAAN</sequence>
<keyword evidence="1 3" id="KW-0456">Lyase</keyword>
<feature type="chain" id="PRO_5044946348" description="Probable endolytic peptidoglycan transglycosylase RlpA" evidence="3">
    <location>
        <begin position="30"/>
        <end position="148"/>
    </location>
</feature>
<name>A0ABM6W931_9BACT</name>
<keyword evidence="2 3" id="KW-0961">Cell wall biogenesis/degradation</keyword>
<dbReference type="Proteomes" id="UP000246099">
    <property type="component" value="Chromosome"/>
</dbReference>
<dbReference type="InterPro" id="IPR034718">
    <property type="entry name" value="RlpA"/>
</dbReference>
<gene>
    <name evidence="3" type="primary">rlpA</name>
    <name evidence="6" type="ORF">DLD77_01225</name>
</gene>
<keyword evidence="3" id="KW-0732">Signal</keyword>
<dbReference type="PANTHER" id="PTHR34183">
    <property type="entry name" value="ENDOLYTIC PEPTIDOGLYCAN TRANSGLYCOSYLASE RLPA"/>
    <property type="match status" value="1"/>
</dbReference>
<dbReference type="InterPro" id="IPR036908">
    <property type="entry name" value="RlpA-like_sf"/>
</dbReference>
<proteinExistence type="inferred from homology"/>
<dbReference type="Pfam" id="PF03330">
    <property type="entry name" value="DPBB_1"/>
    <property type="match status" value="1"/>
</dbReference>
<dbReference type="SUPFAM" id="SSF50685">
    <property type="entry name" value="Barwin-like endoglucanases"/>
    <property type="match status" value="1"/>
</dbReference>
<dbReference type="RefSeq" id="WP_119075862.1">
    <property type="nucleotide sequence ID" value="NZ_CP029600.1"/>
</dbReference>
<evidence type="ECO:0000259" key="5">
    <source>
        <dbReference type="Pfam" id="PF03330"/>
    </source>
</evidence>
<evidence type="ECO:0000256" key="4">
    <source>
        <dbReference type="RuleBase" id="RU003495"/>
    </source>
</evidence>
<keyword evidence="7" id="KW-1185">Reference proteome</keyword>